<proteinExistence type="inferred from homology"/>
<dbReference type="PANTHER" id="PTHR30231:SF41">
    <property type="entry name" value="DNA POLYMERASE III SUBUNIT EPSILON"/>
    <property type="match status" value="1"/>
</dbReference>
<keyword evidence="2 6" id="KW-0547">Nucleotide-binding</keyword>
<feature type="domain" description="Helicase ATP-binding" evidence="8">
    <location>
        <begin position="282"/>
        <end position="552"/>
    </location>
</feature>
<dbReference type="InterPro" id="IPR006555">
    <property type="entry name" value="ATP-dep_Helicase_C"/>
</dbReference>
<sequence length="976" mass="111690">MNQEKESVFIQLKYCGINTIKFFRKEVVNVSTYAIIDLETTGNSSGRGDKIIEIGIVVMESDKVTEEFSTFIYPEAEIPPFISNLTGITDDHVMDAPLFSEIVPDLKRLLRQDYVIAHNIDFDLTFINDALAQLGEDQISAKVIDTVELSRVLMPKASGHKLSELSESLELSHDQPHRAISDARVTAELWKVLQAKLRDLPEKTLLYLLKLSAAFKSDLTLILEDLLTERRYEGSKPADNKYELWEGVPVLKLSSREKDDRGKRLPPAWEEWLQFLFEEPEGLGSIIKSYRSRKEQKKMAESIHQSLHEKESAFIEAGAGIGKSMAYVTAAVHTAVEKKEPVLISTHTNTLQSQLAQKELPFLSRISPVPFTFATLKGSEHYLSLAHFRYELEYGTLHNYDDVLTKAMLLVWVLETETGDIEEIQMPSNGYKFWRKVSADQKGKEIALSMGNYSYYHKAYEKAAYADIIVTTHALFCYDLLKEEEFIPSCRYAIIDEAHHLNSVAAKYFGSRLYYPSVQQLFSQWKEIFEPSYYQNVTMNKEKKQELLKYCTLHIDNAKSEWAELSSYFSSYAVKNRPAVSSDTGKVIFDFYNLGSGKFLRIISDMCERLLKELNQLIRGTEALMNELLMQLQTNENPDLAILITRLDYQIGYYKELTEEIDSIFLKNTENPVWAEFDLKHPQGTLTLESESHMHTRVLSERVHTKKDSIIFTSATLAAQGSFQFVKKQLGMESVEKEEIIPSPYDYEHQMKVVVPTDIPSIKKKGNGFLYAISEMIFSLALKTNGRMLVLFTSYSMLKNVYYLLREFQESSRYQLIAQGVTSGSRDRLKKDFQALDSSILLGTNTFWEGVDIPGEDLSCLVMVRLPFDPPAHPGQQKEEMLWSREGENPFMDLTLPKAVIRFKQGVGRLIRSENDRGLLVILDKRILEANYGRYFIEALPVTRVHEVESRELLEKFDDYLPAPGTEPAEGEGHHE</sequence>
<comment type="function">
    <text evidence="6 7">3'-5' exonuclease.</text>
</comment>
<evidence type="ECO:0000256" key="1">
    <source>
        <dbReference type="ARBA" id="ARBA00022722"/>
    </source>
</evidence>
<evidence type="ECO:0000256" key="6">
    <source>
        <dbReference type="HAMAP-Rule" id="MF_02206"/>
    </source>
</evidence>
<keyword evidence="4 6" id="KW-0269">Exonuclease</keyword>
<accession>A0ABX4HQH7</accession>
<organism evidence="9 10">
    <name type="scientific">Salimicrobium humidisoli</name>
    <dbReference type="NCBI Taxonomy" id="2029857"/>
    <lineage>
        <taxon>Bacteria</taxon>
        <taxon>Bacillati</taxon>
        <taxon>Bacillota</taxon>
        <taxon>Bacilli</taxon>
        <taxon>Bacillales</taxon>
        <taxon>Bacillaceae</taxon>
        <taxon>Salimicrobium</taxon>
    </lineage>
</organism>
<dbReference type="EC" id="3.1.-.-" evidence="6 7"/>
<dbReference type="InterPro" id="IPR006054">
    <property type="entry name" value="DnaQ"/>
</dbReference>
<evidence type="ECO:0000256" key="4">
    <source>
        <dbReference type="ARBA" id="ARBA00022839"/>
    </source>
</evidence>
<dbReference type="InterPro" id="IPR027417">
    <property type="entry name" value="P-loop_NTPase"/>
</dbReference>
<dbReference type="EMBL" id="NSGH01000012">
    <property type="protein sequence ID" value="PBB05444.1"/>
    <property type="molecule type" value="Genomic_DNA"/>
</dbReference>
<dbReference type="Pfam" id="PF00929">
    <property type="entry name" value="RNase_T"/>
    <property type="match status" value="1"/>
</dbReference>
<dbReference type="HAMAP" id="MF_02206">
    <property type="entry name" value="DinG_exonucl"/>
    <property type="match status" value="1"/>
</dbReference>
<dbReference type="CDD" id="cd06127">
    <property type="entry name" value="DEDDh"/>
    <property type="match status" value="1"/>
</dbReference>
<keyword evidence="3 6" id="KW-0378">Hydrolase</keyword>
<dbReference type="SUPFAM" id="SSF53098">
    <property type="entry name" value="Ribonuclease H-like"/>
    <property type="match status" value="1"/>
</dbReference>
<comment type="similarity">
    <text evidence="6 7">Belongs to the helicase family. DinG subfamily. Type 2 sub-subfamily.</text>
</comment>
<reference evidence="9 10" key="1">
    <citation type="submission" date="2017-08" db="EMBL/GenBank/DDBJ databases">
        <title>Salimicrobium alkalisoli sp. nov., isolated from saline alkaline soil.</title>
        <authorList>
            <person name="Zhang G."/>
            <person name="Xiong Q."/>
        </authorList>
    </citation>
    <scope>NUCLEOTIDE SEQUENCE [LARGE SCALE GENOMIC DNA]</scope>
    <source>
        <strain evidence="9 10">WN024</strain>
    </source>
</reference>
<evidence type="ECO:0000256" key="5">
    <source>
        <dbReference type="ARBA" id="ARBA00022840"/>
    </source>
</evidence>
<dbReference type="NCBIfam" id="TIGR00573">
    <property type="entry name" value="dnaq"/>
    <property type="match status" value="1"/>
</dbReference>
<dbReference type="SMART" id="SM00491">
    <property type="entry name" value="HELICc2"/>
    <property type="match status" value="1"/>
</dbReference>
<dbReference type="GO" id="GO:0004386">
    <property type="term" value="F:helicase activity"/>
    <property type="evidence" value="ECO:0007669"/>
    <property type="project" value="UniProtKB-KW"/>
</dbReference>
<dbReference type="PROSITE" id="PS51193">
    <property type="entry name" value="HELICASE_ATP_BIND_2"/>
    <property type="match status" value="1"/>
</dbReference>
<feature type="binding site" evidence="6">
    <location>
        <begin position="317"/>
        <end position="324"/>
    </location>
    <ligand>
        <name>ATP</name>
        <dbReference type="ChEBI" id="CHEBI:30616"/>
    </ligand>
</feature>
<feature type="short sequence motif" description="DEAH box" evidence="6">
    <location>
        <begin position="496"/>
        <end position="499"/>
    </location>
</feature>
<protein>
    <recommendedName>
        <fullName evidence="6 7">3'-5' exonuclease DinG</fullName>
        <ecNumber evidence="6 7">3.1.-.-</ecNumber>
    </recommendedName>
</protein>
<gene>
    <name evidence="6 7" type="primary">dinG</name>
    <name evidence="9" type="ORF">CKW00_08610</name>
</gene>
<evidence type="ECO:0000313" key="10">
    <source>
        <dbReference type="Proteomes" id="UP000217561"/>
    </source>
</evidence>
<evidence type="ECO:0000313" key="9">
    <source>
        <dbReference type="EMBL" id="PBB05444.1"/>
    </source>
</evidence>
<keyword evidence="10" id="KW-1185">Reference proteome</keyword>
<dbReference type="SMART" id="SM00479">
    <property type="entry name" value="EXOIII"/>
    <property type="match status" value="1"/>
</dbReference>
<dbReference type="InterPro" id="IPR013520">
    <property type="entry name" value="Ribonucl_H"/>
</dbReference>
<dbReference type="PANTHER" id="PTHR30231">
    <property type="entry name" value="DNA POLYMERASE III SUBUNIT EPSILON"/>
    <property type="match status" value="1"/>
</dbReference>
<dbReference type="InterPro" id="IPR014013">
    <property type="entry name" value="Helic_SF1/SF2_ATP-bd_DinG/Rad3"/>
</dbReference>
<name>A0ABX4HQH7_9BACI</name>
<comment type="caution">
    <text evidence="9">The sequence shown here is derived from an EMBL/GenBank/DDBJ whole genome shotgun (WGS) entry which is preliminary data.</text>
</comment>
<keyword evidence="9" id="KW-0347">Helicase</keyword>
<dbReference type="NCBIfam" id="TIGR01407">
    <property type="entry name" value="dinG_rel"/>
    <property type="match status" value="1"/>
</dbReference>
<dbReference type="InterPro" id="IPR012337">
    <property type="entry name" value="RNaseH-like_sf"/>
</dbReference>
<evidence type="ECO:0000259" key="8">
    <source>
        <dbReference type="PROSITE" id="PS51193"/>
    </source>
</evidence>
<dbReference type="InterPro" id="IPR036397">
    <property type="entry name" value="RNaseH_sf"/>
</dbReference>
<keyword evidence="5 6" id="KW-0067">ATP-binding</keyword>
<dbReference type="SUPFAM" id="SSF52540">
    <property type="entry name" value="P-loop containing nucleoside triphosphate hydrolases"/>
    <property type="match status" value="1"/>
</dbReference>
<dbReference type="InterPro" id="IPR006310">
    <property type="entry name" value="DinG"/>
</dbReference>
<keyword evidence="1 6" id="KW-0540">Nuclease</keyword>
<dbReference type="Gene3D" id="3.40.50.300">
    <property type="entry name" value="P-loop containing nucleotide triphosphate hydrolases"/>
    <property type="match status" value="2"/>
</dbReference>
<evidence type="ECO:0000256" key="3">
    <source>
        <dbReference type="ARBA" id="ARBA00022801"/>
    </source>
</evidence>
<dbReference type="NCBIfam" id="NF005981">
    <property type="entry name" value="PRK08074.1"/>
    <property type="match status" value="1"/>
</dbReference>
<evidence type="ECO:0000256" key="2">
    <source>
        <dbReference type="ARBA" id="ARBA00022741"/>
    </source>
</evidence>
<dbReference type="Proteomes" id="UP000217561">
    <property type="component" value="Unassembled WGS sequence"/>
</dbReference>
<dbReference type="Gene3D" id="3.30.420.10">
    <property type="entry name" value="Ribonuclease H-like superfamily/Ribonuclease H"/>
    <property type="match status" value="1"/>
</dbReference>
<dbReference type="Pfam" id="PF13307">
    <property type="entry name" value="Helicase_C_2"/>
    <property type="match status" value="1"/>
</dbReference>
<evidence type="ECO:0000256" key="7">
    <source>
        <dbReference type="RuleBase" id="RU364106"/>
    </source>
</evidence>